<dbReference type="AlphaFoldDB" id="A0A978V1T8"/>
<feature type="domain" description="EF-hand" evidence="2">
    <location>
        <begin position="1"/>
        <end position="24"/>
    </location>
</feature>
<dbReference type="InterPro" id="IPR018247">
    <property type="entry name" value="EF_Hand_1_Ca_BS"/>
</dbReference>
<gene>
    <name evidence="3" type="ORF">FEM48_Zijuj07G0020600</name>
</gene>
<feature type="domain" description="EF-hand" evidence="2">
    <location>
        <begin position="31"/>
        <end position="58"/>
    </location>
</feature>
<dbReference type="Proteomes" id="UP000813462">
    <property type="component" value="Unassembled WGS sequence"/>
</dbReference>
<dbReference type="Pfam" id="PF13202">
    <property type="entry name" value="EF-hand_5"/>
    <property type="match status" value="2"/>
</dbReference>
<accession>A0A978V1T8</accession>
<proteinExistence type="predicted"/>
<protein>
    <recommendedName>
        <fullName evidence="2">EF-hand domain-containing protein</fullName>
    </recommendedName>
</protein>
<dbReference type="Gene3D" id="1.10.238.10">
    <property type="entry name" value="EF-hand"/>
    <property type="match status" value="1"/>
</dbReference>
<organism evidence="3 4">
    <name type="scientific">Ziziphus jujuba var. spinosa</name>
    <dbReference type="NCBI Taxonomy" id="714518"/>
    <lineage>
        <taxon>Eukaryota</taxon>
        <taxon>Viridiplantae</taxon>
        <taxon>Streptophyta</taxon>
        <taxon>Embryophyta</taxon>
        <taxon>Tracheophyta</taxon>
        <taxon>Spermatophyta</taxon>
        <taxon>Magnoliopsida</taxon>
        <taxon>eudicotyledons</taxon>
        <taxon>Gunneridae</taxon>
        <taxon>Pentapetalae</taxon>
        <taxon>rosids</taxon>
        <taxon>fabids</taxon>
        <taxon>Rosales</taxon>
        <taxon>Rhamnaceae</taxon>
        <taxon>Paliureae</taxon>
        <taxon>Ziziphus</taxon>
    </lineage>
</organism>
<evidence type="ECO:0000259" key="2">
    <source>
        <dbReference type="PROSITE" id="PS50222"/>
    </source>
</evidence>
<dbReference type="EMBL" id="JAEACU010000007">
    <property type="protein sequence ID" value="KAH7521321.1"/>
    <property type="molecule type" value="Genomic_DNA"/>
</dbReference>
<keyword evidence="1" id="KW-0106">Calcium</keyword>
<sequence>MDLNGDGSVNLSEYLEILRKKGYKFCNNPYFFMELDRDEDGNLDFKEFLSLYYLIKIERLPFCDDHGCGAFLKGLYFTCVHCFQCEKNSFDICSSYFKGKNFFP</sequence>
<dbReference type="PROSITE" id="PS50222">
    <property type="entry name" value="EF_HAND_2"/>
    <property type="match status" value="2"/>
</dbReference>
<comment type="caution">
    <text evidence="3">The sequence shown here is derived from an EMBL/GenBank/DDBJ whole genome shotgun (WGS) entry which is preliminary data.</text>
</comment>
<dbReference type="SUPFAM" id="SSF47473">
    <property type="entry name" value="EF-hand"/>
    <property type="match status" value="1"/>
</dbReference>
<name>A0A978V1T8_ZIZJJ</name>
<evidence type="ECO:0000256" key="1">
    <source>
        <dbReference type="ARBA" id="ARBA00022837"/>
    </source>
</evidence>
<dbReference type="InterPro" id="IPR002048">
    <property type="entry name" value="EF_hand_dom"/>
</dbReference>
<dbReference type="PROSITE" id="PS00018">
    <property type="entry name" value="EF_HAND_1"/>
    <property type="match status" value="2"/>
</dbReference>
<evidence type="ECO:0000313" key="4">
    <source>
        <dbReference type="Proteomes" id="UP000813462"/>
    </source>
</evidence>
<reference evidence="3" key="1">
    <citation type="journal article" date="2021" name="Front. Plant Sci.">
        <title>Chromosome-Scale Genome Assembly for Chinese Sour Jujube and Insights Into Its Genome Evolution and Domestication Signature.</title>
        <authorList>
            <person name="Shen L.-Y."/>
            <person name="Luo H."/>
            <person name="Wang X.-L."/>
            <person name="Wang X.-M."/>
            <person name="Qiu X.-J."/>
            <person name="Liu H."/>
            <person name="Zhou S.-S."/>
            <person name="Jia K.-H."/>
            <person name="Nie S."/>
            <person name="Bao Y.-T."/>
            <person name="Zhang R.-G."/>
            <person name="Yun Q.-Z."/>
            <person name="Chai Y.-H."/>
            <person name="Lu J.-Y."/>
            <person name="Li Y."/>
            <person name="Zhao S.-W."/>
            <person name="Mao J.-F."/>
            <person name="Jia S.-G."/>
            <person name="Mao Y.-M."/>
        </authorList>
    </citation>
    <scope>NUCLEOTIDE SEQUENCE</scope>
    <source>
        <strain evidence="3">AT0</strain>
        <tissue evidence="3">Leaf</tissue>
    </source>
</reference>
<dbReference type="InterPro" id="IPR011992">
    <property type="entry name" value="EF-hand-dom_pair"/>
</dbReference>
<dbReference type="GO" id="GO:0005509">
    <property type="term" value="F:calcium ion binding"/>
    <property type="evidence" value="ECO:0007669"/>
    <property type="project" value="InterPro"/>
</dbReference>
<evidence type="ECO:0000313" key="3">
    <source>
        <dbReference type="EMBL" id="KAH7521321.1"/>
    </source>
</evidence>